<feature type="region of interest" description="Disordered" evidence="2">
    <location>
        <begin position="207"/>
        <end position="271"/>
    </location>
</feature>
<evidence type="ECO:0000313" key="4">
    <source>
        <dbReference type="Proteomes" id="UP000176998"/>
    </source>
</evidence>
<name>A0A1G4B9M7_9PEZI</name>
<proteinExistence type="predicted"/>
<dbReference type="RefSeq" id="XP_022475254.1">
    <property type="nucleotide sequence ID" value="XM_022618256.1"/>
</dbReference>
<feature type="compositionally biased region" description="Gly residues" evidence="2">
    <location>
        <begin position="261"/>
        <end position="271"/>
    </location>
</feature>
<feature type="compositionally biased region" description="Polar residues" evidence="2">
    <location>
        <begin position="207"/>
        <end position="229"/>
    </location>
</feature>
<dbReference type="GeneID" id="34559766"/>
<accession>A0A1G4B9M7</accession>
<keyword evidence="1" id="KW-0175">Coiled coil</keyword>
<feature type="compositionally biased region" description="Basic and acidic residues" evidence="2">
    <location>
        <begin position="234"/>
        <end position="255"/>
    </location>
</feature>
<evidence type="ECO:0000256" key="2">
    <source>
        <dbReference type="SAM" id="MobiDB-lite"/>
    </source>
</evidence>
<keyword evidence="4" id="KW-1185">Reference proteome</keyword>
<dbReference type="EMBL" id="MJBS01000050">
    <property type="protein sequence ID" value="OHE98103.1"/>
    <property type="molecule type" value="Genomic_DNA"/>
</dbReference>
<feature type="coiled-coil region" evidence="1">
    <location>
        <begin position="279"/>
        <end position="337"/>
    </location>
</feature>
<reference evidence="3 4" key="1">
    <citation type="submission" date="2016-09" db="EMBL/GenBank/DDBJ databases">
        <authorList>
            <person name="Capua I."/>
            <person name="De Benedictis P."/>
            <person name="Joannis T."/>
            <person name="Lombin L.H."/>
            <person name="Cattoli G."/>
        </authorList>
    </citation>
    <scope>NUCLEOTIDE SEQUENCE [LARGE SCALE GENOMIC DNA]</scope>
    <source>
        <strain evidence="3 4">IMI 309357</strain>
    </source>
</reference>
<evidence type="ECO:0000256" key="1">
    <source>
        <dbReference type="SAM" id="Coils"/>
    </source>
</evidence>
<protein>
    <submittedName>
        <fullName evidence="3">Uncharacterized protein</fullName>
    </submittedName>
</protein>
<sequence>MLSDSTHSALERAGRILKQFHEDEDSIPRDESDWLLDLKAAAPEYFEIPADSKTAARCKGAAYDIMRKEYVEELLNRQGMLGQGSLSDVQEGFLCVVSQEMPEIFADLYSNSSSIGGSHRAHDVDEGDAKSSLAVSDLILPTDQGRLSSRSRHILERDFEVQKRLAQVSPQPLPPQPAAVVMPELRHTPAPSRQLIFGSFTFDRSNNTNATRAESPALSPSTTPVTSSKAQRRAGAERTARRKETAASREMERHHAATTIGKGGSDIGGIGGGNSTVSLAEIDKRLDEMLATVEEKAAERKRLMPAVYQVFQLEGELLELQLHLDELRSAKREMSSQHGPA</sequence>
<evidence type="ECO:0000313" key="3">
    <source>
        <dbReference type="EMBL" id="OHE98103.1"/>
    </source>
</evidence>
<gene>
    <name evidence="3" type="ORF">CORC01_06617</name>
</gene>
<dbReference type="AlphaFoldDB" id="A0A1G4B9M7"/>
<dbReference type="Proteomes" id="UP000176998">
    <property type="component" value="Unassembled WGS sequence"/>
</dbReference>
<comment type="caution">
    <text evidence="3">The sequence shown here is derived from an EMBL/GenBank/DDBJ whole genome shotgun (WGS) entry which is preliminary data.</text>
</comment>
<organism evidence="3 4">
    <name type="scientific">Colletotrichum orchidophilum</name>
    <dbReference type="NCBI Taxonomy" id="1209926"/>
    <lineage>
        <taxon>Eukaryota</taxon>
        <taxon>Fungi</taxon>
        <taxon>Dikarya</taxon>
        <taxon>Ascomycota</taxon>
        <taxon>Pezizomycotina</taxon>
        <taxon>Sordariomycetes</taxon>
        <taxon>Hypocreomycetidae</taxon>
        <taxon>Glomerellales</taxon>
        <taxon>Glomerellaceae</taxon>
        <taxon>Colletotrichum</taxon>
    </lineage>
</organism>